<feature type="domain" description="Methyltransferase FkbM" evidence="1">
    <location>
        <begin position="401"/>
        <end position="535"/>
    </location>
</feature>
<dbReference type="GO" id="GO:0003830">
    <property type="term" value="F:beta-1,4-mannosylglycoprotein 4-beta-N-acetylglucosaminyltransferase activity"/>
    <property type="evidence" value="ECO:0007669"/>
    <property type="project" value="InterPro"/>
</dbReference>
<gene>
    <name evidence="2" type="ORF">A2Y83_03280</name>
</gene>
<dbReference type="AlphaFoldDB" id="A0A1F5S4V2"/>
<name>A0A1F5S4V2_9BACT</name>
<dbReference type="PANTHER" id="PTHR12224">
    <property type="entry name" value="BETA-1,4-MANNOSYL-GLYCOPROTEIN BETA-1,4-N-ACETYLGLUCOSAMINYL-TRANSFERASE"/>
    <property type="match status" value="1"/>
</dbReference>
<dbReference type="Proteomes" id="UP000178323">
    <property type="component" value="Unassembled WGS sequence"/>
</dbReference>
<dbReference type="InterPro" id="IPR006342">
    <property type="entry name" value="FkbM_mtfrase"/>
</dbReference>
<dbReference type="GO" id="GO:0006044">
    <property type="term" value="P:N-acetylglucosamine metabolic process"/>
    <property type="evidence" value="ECO:0007669"/>
    <property type="project" value="TreeGrafter"/>
</dbReference>
<organism evidence="2 3">
    <name type="scientific">Candidatus Falkowbacteria bacterium RBG_13_39_14</name>
    <dbReference type="NCBI Taxonomy" id="1797985"/>
    <lineage>
        <taxon>Bacteria</taxon>
        <taxon>Candidatus Falkowiibacteriota</taxon>
    </lineage>
</organism>
<dbReference type="PANTHER" id="PTHR12224:SF0">
    <property type="entry name" value="BETA-1,4-MANNOSYL-GLYCOPROTEIN 4-BETA-N-ACETYLGLUCOSAMINYLTRANSFERASE"/>
    <property type="match status" value="1"/>
</dbReference>
<dbReference type="Pfam" id="PF05050">
    <property type="entry name" value="Methyltransf_21"/>
    <property type="match status" value="1"/>
</dbReference>
<accession>A0A1F5S4V2</accession>
<dbReference type="STRING" id="1797985.A2Y83_03280"/>
<evidence type="ECO:0000313" key="2">
    <source>
        <dbReference type="EMBL" id="OGF21718.1"/>
    </source>
</evidence>
<proteinExistence type="predicted"/>
<comment type="caution">
    <text evidence="2">The sequence shown here is derived from an EMBL/GenBank/DDBJ whole genome shotgun (WGS) entry which is preliminary data.</text>
</comment>
<evidence type="ECO:0000313" key="3">
    <source>
        <dbReference type="Proteomes" id="UP000178323"/>
    </source>
</evidence>
<dbReference type="GO" id="GO:0016020">
    <property type="term" value="C:membrane"/>
    <property type="evidence" value="ECO:0007669"/>
    <property type="project" value="InterPro"/>
</dbReference>
<dbReference type="InterPro" id="IPR029063">
    <property type="entry name" value="SAM-dependent_MTases_sf"/>
</dbReference>
<dbReference type="InterPro" id="IPR006813">
    <property type="entry name" value="Glyco_trans_17"/>
</dbReference>
<dbReference type="Pfam" id="PF04724">
    <property type="entry name" value="Glyco_transf_17"/>
    <property type="match status" value="1"/>
</dbReference>
<reference evidence="2 3" key="1">
    <citation type="journal article" date="2016" name="Nat. Commun.">
        <title>Thousands of microbial genomes shed light on interconnected biogeochemical processes in an aquifer system.</title>
        <authorList>
            <person name="Anantharaman K."/>
            <person name="Brown C.T."/>
            <person name="Hug L.A."/>
            <person name="Sharon I."/>
            <person name="Castelle C.J."/>
            <person name="Probst A.J."/>
            <person name="Thomas B.C."/>
            <person name="Singh A."/>
            <person name="Wilkins M.J."/>
            <person name="Karaoz U."/>
            <person name="Brodie E.L."/>
            <person name="Williams K.H."/>
            <person name="Hubbard S.S."/>
            <person name="Banfield J.F."/>
        </authorList>
    </citation>
    <scope>NUCLEOTIDE SEQUENCE [LARGE SCALE GENOMIC DNA]</scope>
</reference>
<dbReference type="EMBL" id="MFFS01000055">
    <property type="protein sequence ID" value="OGF21718.1"/>
    <property type="molecule type" value="Genomic_DNA"/>
</dbReference>
<dbReference type="NCBIfam" id="TIGR01444">
    <property type="entry name" value="fkbM_fam"/>
    <property type="match status" value="1"/>
</dbReference>
<protein>
    <recommendedName>
        <fullName evidence="1">Methyltransferase FkbM domain-containing protein</fullName>
    </recommendedName>
</protein>
<dbReference type="Gene3D" id="3.40.50.150">
    <property type="entry name" value="Vaccinia Virus protein VP39"/>
    <property type="match status" value="1"/>
</dbReference>
<dbReference type="SUPFAM" id="SSF53335">
    <property type="entry name" value="S-adenosyl-L-methionine-dependent methyltransferases"/>
    <property type="match status" value="1"/>
</dbReference>
<sequence length="980" mass="115902">MIITEFYNGQGLGNQLWCYVTTRVIALNKGYDFGIKSPENFKGLYFMDLDFGKQVLGGNGPEGGPPQTLPEGIKHYYMERQITHPDGSDIRTTDEKLINIPDNTKIDGLMQDAKYINDSKNEIKKWLKVREEYERYEFSKDNICIINFRGGGYTKDSNFFLKETYWKNAATNMLKINKDFEFIVITDDIISAKKFFPKYKVCHFNIAKDYVIIKNAKYLILSNSSFAYFPAWLSENLKYCIAPKYWGRHNISDGYWSLGYTIAPGWMYQDKDGRLQDYNACIKESNEYLNKNQNKFLVESKFNPEKLYVPEVPKGRVSPTFLKLARRKLEKIRMDLYKEKQETNILNAIFTISKSLILEIFNIINQWVEVSFTKKTKFPEISKEEQEIFNRLKDKLNIVFDVGARDDLFFYNAKKDCSYHLFEPNKNFTALLKKKISKLKKHDITLNEYGLAEKDADNCVYYKKSQSFEINPYMLEDTESREKYSVRTIDGYIKEKKISRIDFLKIDTEGFDYKVMMGGINSIQNDKISYIQFEYWTGVKKFVDLLEDKYYLYLIMEPVLLKALLEKFYSAMSESQKRINYSKSLIRLDNEIIKLIDEKLAPIGLGGNVFGINKKIQNSEINKLIFEVNILNAAMQQNHSLKNYKKIKKLIKNTFLTIVSLSHIPAIIKNILEYKAKLNWLSKEEIASYRKKIKIYDIFTFFNELDLLEIRFNILEPYVDYFIIVEATETFSGYPKILYYEQNKERFKKWHNKIIHYVIDDIPKNEDDLRSRLYKNKNLSYLNKQIIKDSLTIGNIGNGVARWFNEFYQKEMIKMPLVNLKDDDICYVSDLDEIWNPDLIIDYSKDSIFKPEQIGYQYFLNNRSNEDWHGWTGTIATKYKNIKYSCLNHLRTHRKMKNKYVFLKNGGWHFSFLGGYEGAKKKIEGYKHFWYEPQETLKNLQARVLNNQDYRGRSIKLWKDEDGLPGYILNNKEKYNKLLK</sequence>
<evidence type="ECO:0000259" key="1">
    <source>
        <dbReference type="Pfam" id="PF05050"/>
    </source>
</evidence>